<sequence>MTVLLVDTATADSLKNRSLSGLEQRLLEIDTHLSQLANYGLGTGIGAIGYRSTAHETDNHSEWIEIDFGKIVPLNEVMLVPAIRRDTGSRFQADGFPLHFRLVAGTDEEREGQVVAEYTDMDKVLPRIAPFAIPCGGILASWIRIEAEQLSLRAFDDLYVFQLSEILAFSSEANVALHKPAKASSNMNIENPGWDARYVVDGFMPYLMDAAEGNQSVAYLSPPDIDPTPSLMIDLGQSFPLSRVHLHVVDQSDTLPQAFLGDFGIPKHMRIEGANSSDFSDAKPLLDLRPETIYDMGPIMMLAFPETTVRYLRFKVLEPTPTALYGGIAPRMGFAEIEVFSKGRNIALNKPVSTSFKLSAPDRPLSNLTDGLNIYGSILPIREWLTQLATRHEFEAERPRISEELNQRYTRQKKNLTRMSWLAVLLASGTIITMLVDRIIRQRAIYRTRERIAADLHDELGANIHAIGLLGDLAQAAKNSPEKIDKLLQRMRALTERTGAAARHCTNLLEAQGLYEDLVEDMRRTSARIMADLDHTISFDGEEVLKRLKPRKRIDLFLFYKECLINVLRHSGATRVTTQLTANSKELDLTITDNGHGLIGEIPSSLKRRARLLGAQMSSEKSETGGTRICLSLKLKKFGV</sequence>
<dbReference type="InterPro" id="IPR008979">
    <property type="entry name" value="Galactose-bd-like_sf"/>
</dbReference>
<dbReference type="InterPro" id="IPR011712">
    <property type="entry name" value="Sig_transdc_His_kin_sub3_dim/P"/>
</dbReference>
<evidence type="ECO:0000256" key="5">
    <source>
        <dbReference type="ARBA" id="ARBA00022741"/>
    </source>
</evidence>
<dbReference type="GO" id="GO:0000155">
    <property type="term" value="F:phosphorelay sensor kinase activity"/>
    <property type="evidence" value="ECO:0007669"/>
    <property type="project" value="InterPro"/>
</dbReference>
<keyword evidence="3" id="KW-0597">Phosphoprotein</keyword>
<dbReference type="EC" id="2.7.13.3" evidence="2"/>
<dbReference type="InterPro" id="IPR036890">
    <property type="entry name" value="HATPase_C_sf"/>
</dbReference>
<dbReference type="PANTHER" id="PTHR24421:SF10">
    <property type="entry name" value="NITRATE_NITRITE SENSOR PROTEIN NARQ"/>
    <property type="match status" value="1"/>
</dbReference>
<keyword evidence="7" id="KW-0067">ATP-binding</keyword>
<protein>
    <recommendedName>
        <fullName evidence="2">histidine kinase</fullName>
        <ecNumber evidence="2">2.7.13.3</ecNumber>
    </recommendedName>
</protein>
<dbReference type="Gene3D" id="2.60.120.260">
    <property type="entry name" value="Galactose-binding domain-like"/>
    <property type="match status" value="1"/>
</dbReference>
<evidence type="ECO:0000256" key="8">
    <source>
        <dbReference type="ARBA" id="ARBA00023012"/>
    </source>
</evidence>
<dbReference type="GO" id="GO:0046983">
    <property type="term" value="F:protein dimerization activity"/>
    <property type="evidence" value="ECO:0007669"/>
    <property type="project" value="InterPro"/>
</dbReference>
<dbReference type="Pfam" id="PF07730">
    <property type="entry name" value="HisKA_3"/>
    <property type="match status" value="1"/>
</dbReference>
<evidence type="ECO:0000256" key="2">
    <source>
        <dbReference type="ARBA" id="ARBA00012438"/>
    </source>
</evidence>
<comment type="catalytic activity">
    <reaction evidence="1">
        <text>ATP + protein L-histidine = ADP + protein N-phospho-L-histidine.</text>
        <dbReference type="EC" id="2.7.13.3"/>
    </reaction>
</comment>
<keyword evidence="4" id="KW-0808">Transferase</keyword>
<organism evidence="10 11">
    <name type="scientific">Pontiella sulfatireligans</name>
    <dbReference type="NCBI Taxonomy" id="2750658"/>
    <lineage>
        <taxon>Bacteria</taxon>
        <taxon>Pseudomonadati</taxon>
        <taxon>Kiritimatiellota</taxon>
        <taxon>Kiritimatiellia</taxon>
        <taxon>Kiritimatiellales</taxon>
        <taxon>Pontiellaceae</taxon>
        <taxon>Pontiella</taxon>
    </lineage>
</organism>
<evidence type="ECO:0000256" key="1">
    <source>
        <dbReference type="ARBA" id="ARBA00000085"/>
    </source>
</evidence>
<dbReference type="Gene3D" id="1.20.5.1930">
    <property type="match status" value="1"/>
</dbReference>
<dbReference type="SUPFAM" id="SSF49785">
    <property type="entry name" value="Galactose-binding domain-like"/>
    <property type="match status" value="1"/>
</dbReference>
<gene>
    <name evidence="10" type="primary">liaS_1</name>
    <name evidence="10" type="ORF">SCARR_00366</name>
</gene>
<evidence type="ECO:0000256" key="7">
    <source>
        <dbReference type="ARBA" id="ARBA00022840"/>
    </source>
</evidence>
<evidence type="ECO:0000313" key="10">
    <source>
        <dbReference type="EMBL" id="VGO18314.1"/>
    </source>
</evidence>
<keyword evidence="8" id="KW-0902">Two-component regulatory system</keyword>
<feature type="domain" description="Signal transduction histidine kinase subgroup 3 dimerisation and phosphoacceptor" evidence="9">
    <location>
        <begin position="449"/>
        <end position="509"/>
    </location>
</feature>
<evidence type="ECO:0000259" key="9">
    <source>
        <dbReference type="Pfam" id="PF07730"/>
    </source>
</evidence>
<dbReference type="InterPro" id="IPR050482">
    <property type="entry name" value="Sensor_HK_TwoCompSys"/>
</dbReference>
<reference evidence="10 11" key="1">
    <citation type="submission" date="2019-04" db="EMBL/GenBank/DDBJ databases">
        <authorList>
            <person name="Van Vliet M D."/>
        </authorList>
    </citation>
    <scope>NUCLEOTIDE SEQUENCE [LARGE SCALE GENOMIC DNA]</scope>
    <source>
        <strain evidence="10 11">F21</strain>
    </source>
</reference>
<name>A0A6C2UG18_9BACT</name>
<accession>A0A6C2UG18</accession>
<evidence type="ECO:0000256" key="6">
    <source>
        <dbReference type="ARBA" id="ARBA00022777"/>
    </source>
</evidence>
<proteinExistence type="predicted"/>
<keyword evidence="11" id="KW-1185">Reference proteome</keyword>
<keyword evidence="6 10" id="KW-0418">Kinase</keyword>
<dbReference type="Proteomes" id="UP000346198">
    <property type="component" value="Unassembled WGS sequence"/>
</dbReference>
<dbReference type="CDD" id="cd16917">
    <property type="entry name" value="HATPase_UhpB-NarQ-NarX-like"/>
    <property type="match status" value="1"/>
</dbReference>
<evidence type="ECO:0000256" key="3">
    <source>
        <dbReference type="ARBA" id="ARBA00022553"/>
    </source>
</evidence>
<evidence type="ECO:0000256" key="4">
    <source>
        <dbReference type="ARBA" id="ARBA00022679"/>
    </source>
</evidence>
<dbReference type="Gene3D" id="3.30.565.10">
    <property type="entry name" value="Histidine kinase-like ATPase, C-terminal domain"/>
    <property type="match status" value="1"/>
</dbReference>
<dbReference type="EMBL" id="CAAHFH010000001">
    <property type="protein sequence ID" value="VGO18314.1"/>
    <property type="molecule type" value="Genomic_DNA"/>
</dbReference>
<dbReference type="GO" id="GO:0005524">
    <property type="term" value="F:ATP binding"/>
    <property type="evidence" value="ECO:0007669"/>
    <property type="project" value="UniProtKB-KW"/>
</dbReference>
<dbReference type="PANTHER" id="PTHR24421">
    <property type="entry name" value="NITRATE/NITRITE SENSOR PROTEIN NARX-RELATED"/>
    <property type="match status" value="1"/>
</dbReference>
<evidence type="ECO:0000313" key="11">
    <source>
        <dbReference type="Proteomes" id="UP000346198"/>
    </source>
</evidence>
<keyword evidence="5" id="KW-0547">Nucleotide-binding</keyword>
<dbReference type="GO" id="GO:0016020">
    <property type="term" value="C:membrane"/>
    <property type="evidence" value="ECO:0007669"/>
    <property type="project" value="InterPro"/>
</dbReference>
<dbReference type="SUPFAM" id="SSF55874">
    <property type="entry name" value="ATPase domain of HSP90 chaperone/DNA topoisomerase II/histidine kinase"/>
    <property type="match status" value="1"/>
</dbReference>
<dbReference type="AlphaFoldDB" id="A0A6C2UG18"/>